<dbReference type="Proteomes" id="UP000324737">
    <property type="component" value="Segment"/>
</dbReference>
<organism evidence="1 2">
    <name type="scientific">Escherichia phage Penshu1</name>
    <dbReference type="NCBI Taxonomy" id="2591101"/>
    <lineage>
        <taxon>Viruses</taxon>
        <taxon>Duplodnaviria</taxon>
        <taxon>Heunggongvirae</taxon>
        <taxon>Uroviricota</taxon>
        <taxon>Caudoviricetes</taxon>
        <taxon>Autographivirales</taxon>
        <taxon>Autotranscriptaviridae</taxon>
        <taxon>Studiervirinae</taxon>
        <taxon>Kayfunavirus</taxon>
        <taxon>Kayfunavirus penshu1</taxon>
    </lineage>
</organism>
<dbReference type="EMBL" id="MK903281">
    <property type="protein sequence ID" value="QEG09808.1"/>
    <property type="molecule type" value="Genomic_DNA"/>
</dbReference>
<gene>
    <name evidence="1" type="ORF">CPT_Penshu1_037</name>
</gene>
<evidence type="ECO:0000313" key="2">
    <source>
        <dbReference type="Proteomes" id="UP000324737"/>
    </source>
</evidence>
<reference evidence="2" key="1">
    <citation type="submission" date="2019-05" db="EMBL/GenBank/DDBJ databases">
        <title>Complete Genome Sequence of Escherichia coli Podophage Penshu1.</title>
        <authorList>
            <person name="Pechacek D."/>
            <person name="Hwangbo M."/>
            <person name="Moreland R."/>
            <person name="Liu M."/>
            <person name="Ramsey J."/>
        </authorList>
    </citation>
    <scope>NUCLEOTIDE SEQUENCE [LARGE SCALE GENOMIC DNA]</scope>
</reference>
<evidence type="ECO:0000313" key="1">
    <source>
        <dbReference type="EMBL" id="QEG09808.1"/>
    </source>
</evidence>
<name>A0A5B9N6W3_9CAUD</name>
<protein>
    <submittedName>
        <fullName evidence="1">Uncharacterized protein</fullName>
    </submittedName>
</protein>
<accession>A0A5B9N6W3</accession>
<sequence>MKICVGCHTEKDLRSFTPNGRTCKGTQKYEACFVRGATMP</sequence>
<keyword evidence="2" id="KW-1185">Reference proteome</keyword>
<proteinExistence type="predicted"/>